<keyword evidence="2" id="KW-1185">Reference proteome</keyword>
<dbReference type="EMBL" id="CT573213">
    <property type="protein sequence ID" value="CAJ65363.1"/>
    <property type="molecule type" value="Genomic_DNA"/>
</dbReference>
<proteinExistence type="predicted"/>
<dbReference type="AlphaFoldDB" id="Q0RB25"/>
<dbReference type="Gene3D" id="3.40.50.1000">
    <property type="entry name" value="HAD superfamily/HAD-like"/>
    <property type="match status" value="1"/>
</dbReference>
<sequence>MHALPVSRPMPDARAAVDAVRRLAGRVVVVTAKSTALARASLDRIGIAADVVEGALFARTKGAALRAHRVDVFVGDHLGDMIGAREGGALAVGVTTGPCSAGDLHTAGADVVLTRLGEFPPWLLGEDTRRR</sequence>
<dbReference type="GO" id="GO:0016787">
    <property type="term" value="F:hydrolase activity"/>
    <property type="evidence" value="ECO:0007669"/>
    <property type="project" value="UniProtKB-KW"/>
</dbReference>
<dbReference type="HOGENOM" id="CLU_1924479_0_0_11"/>
<reference evidence="1 2" key="1">
    <citation type="journal article" date="2007" name="Genome Res.">
        <title>Genome characteristics of facultatively symbiotic Frankia sp. strains reflect host range and host plant biogeography.</title>
        <authorList>
            <person name="Normand P."/>
            <person name="Lapierre P."/>
            <person name="Tisa L.S."/>
            <person name="Gogarten J.P."/>
            <person name="Alloisio N."/>
            <person name="Bagnarol E."/>
            <person name="Bassi C.A."/>
            <person name="Berry A.M."/>
            <person name="Bickhart D.M."/>
            <person name="Choisne N."/>
            <person name="Couloux A."/>
            <person name="Cournoyer B."/>
            <person name="Cruveiller S."/>
            <person name="Daubin V."/>
            <person name="Demange N."/>
            <person name="Francino M.P."/>
            <person name="Goltsman E."/>
            <person name="Huang Y."/>
            <person name="Kopp O.R."/>
            <person name="Labarre L."/>
            <person name="Lapidus A."/>
            <person name="Lavire C."/>
            <person name="Marechal J."/>
            <person name="Martinez M."/>
            <person name="Mastronunzio J.E."/>
            <person name="Mullin B.C."/>
            <person name="Niemann J."/>
            <person name="Pujic P."/>
            <person name="Rawnsley T."/>
            <person name="Rouy Z."/>
            <person name="Schenowitz C."/>
            <person name="Sellstedt A."/>
            <person name="Tavares F."/>
            <person name="Tomkins J.P."/>
            <person name="Vallenet D."/>
            <person name="Valverde C."/>
            <person name="Wall L.G."/>
            <person name="Wang Y."/>
            <person name="Medigue C."/>
            <person name="Benson D.R."/>
        </authorList>
    </citation>
    <scope>NUCLEOTIDE SEQUENCE [LARGE SCALE GENOMIC DNA]</scope>
    <source>
        <strain evidence="2">DSM 45986 / CECT 9034 / ACN14a</strain>
    </source>
</reference>
<protein>
    <submittedName>
        <fullName evidence="1">Hydrolase (Partial)</fullName>
    </submittedName>
</protein>
<gene>
    <name evidence="1" type="ordered locus">FRAAL6740</name>
</gene>
<dbReference type="Proteomes" id="UP000000657">
    <property type="component" value="Chromosome"/>
</dbReference>
<dbReference type="SUPFAM" id="SSF56784">
    <property type="entry name" value="HAD-like"/>
    <property type="match status" value="1"/>
</dbReference>
<dbReference type="Pfam" id="PF13242">
    <property type="entry name" value="Hydrolase_like"/>
    <property type="match status" value="1"/>
</dbReference>
<dbReference type="RefSeq" id="WP_011607777.1">
    <property type="nucleotide sequence ID" value="NC_008278.1"/>
</dbReference>
<keyword evidence="1" id="KW-0378">Hydrolase</keyword>
<organism evidence="1 2">
    <name type="scientific">Frankia alni (strain DSM 45986 / CECT 9034 / ACN14a)</name>
    <dbReference type="NCBI Taxonomy" id="326424"/>
    <lineage>
        <taxon>Bacteria</taxon>
        <taxon>Bacillati</taxon>
        <taxon>Actinomycetota</taxon>
        <taxon>Actinomycetes</taxon>
        <taxon>Frankiales</taxon>
        <taxon>Frankiaceae</taxon>
        <taxon>Frankia</taxon>
    </lineage>
</organism>
<dbReference type="InterPro" id="IPR023214">
    <property type="entry name" value="HAD_sf"/>
</dbReference>
<accession>Q0RB25</accession>
<dbReference type="InterPro" id="IPR036412">
    <property type="entry name" value="HAD-like_sf"/>
</dbReference>
<dbReference type="KEGG" id="fal:FRAAL6740"/>
<dbReference type="STRING" id="326424.FRAAL6740"/>
<evidence type="ECO:0000313" key="1">
    <source>
        <dbReference type="EMBL" id="CAJ65363.1"/>
    </source>
</evidence>
<name>Q0RB25_FRAAA</name>
<dbReference type="eggNOG" id="COG0546">
    <property type="taxonomic scope" value="Bacteria"/>
</dbReference>
<evidence type="ECO:0000313" key="2">
    <source>
        <dbReference type="Proteomes" id="UP000000657"/>
    </source>
</evidence>